<evidence type="ECO:0000256" key="2">
    <source>
        <dbReference type="RuleBase" id="RU102079"/>
    </source>
</evidence>
<protein>
    <recommendedName>
        <fullName evidence="2">Galectin</fullName>
    </recommendedName>
</protein>
<feature type="signal peptide" evidence="3">
    <location>
        <begin position="1"/>
        <end position="18"/>
    </location>
</feature>
<feature type="chain" id="PRO_5035715060" description="Galectin" evidence="3">
    <location>
        <begin position="19"/>
        <end position="208"/>
    </location>
</feature>
<evidence type="ECO:0000256" key="3">
    <source>
        <dbReference type="SAM" id="SignalP"/>
    </source>
</evidence>
<sequence>MSPFQVFFLLGLATSAYAAGFSCKDLPSPVAGVHEGVKAFPVELQRRFQIGDYIVIHAKLGPISKPNKRFWLDLFPGTSPVYSRTPSMLHLNAQFDRNKLYIAKFNGTHHLPYKTIRIPFSDDPFVLSIRATKRGYLVQKDGVKLFEIPCRKNACRRVQTVYLQNLDLAVGGGSGCGATLECTRGGKKDHLQTVLESGVVKSLNGICK</sequence>
<dbReference type="EMBL" id="CAJGYM010000013">
    <property type="protein sequence ID" value="CAD6190034.1"/>
    <property type="molecule type" value="Genomic_DNA"/>
</dbReference>
<reference evidence="5" key="1">
    <citation type="submission" date="2020-10" db="EMBL/GenBank/DDBJ databases">
        <authorList>
            <person name="Kikuchi T."/>
        </authorList>
    </citation>
    <scope>NUCLEOTIDE SEQUENCE</scope>
    <source>
        <strain evidence="5">NKZ352</strain>
    </source>
</reference>
<keyword evidence="6" id="KW-1185">Reference proteome</keyword>
<evidence type="ECO:0000313" key="6">
    <source>
        <dbReference type="Proteomes" id="UP000835052"/>
    </source>
</evidence>
<keyword evidence="3" id="KW-0732">Signal</keyword>
<feature type="domain" description="Galectin" evidence="4">
    <location>
        <begin position="40"/>
        <end position="186"/>
    </location>
</feature>
<comment type="caution">
    <text evidence="5">The sequence shown here is derived from an EMBL/GenBank/DDBJ whole genome shotgun (WGS) entry which is preliminary data.</text>
</comment>
<dbReference type="Pfam" id="PF00337">
    <property type="entry name" value="Gal-bind_lectin"/>
    <property type="match status" value="1"/>
</dbReference>
<proteinExistence type="predicted"/>
<evidence type="ECO:0000313" key="5">
    <source>
        <dbReference type="EMBL" id="CAD6190034.1"/>
    </source>
</evidence>
<dbReference type="InterPro" id="IPR001079">
    <property type="entry name" value="Galectin_CRD"/>
</dbReference>
<evidence type="ECO:0000256" key="1">
    <source>
        <dbReference type="ARBA" id="ARBA00022734"/>
    </source>
</evidence>
<dbReference type="Gene3D" id="2.60.120.200">
    <property type="match status" value="1"/>
</dbReference>
<keyword evidence="1 2" id="KW-0430">Lectin</keyword>
<gene>
    <name evidence="5" type="ORF">CAUJ_LOCUS5953</name>
</gene>
<dbReference type="SUPFAM" id="SSF49899">
    <property type="entry name" value="Concanavalin A-like lectins/glucanases"/>
    <property type="match status" value="1"/>
</dbReference>
<dbReference type="PROSITE" id="PS51304">
    <property type="entry name" value="GALECTIN"/>
    <property type="match status" value="1"/>
</dbReference>
<dbReference type="AlphaFoldDB" id="A0A8S1H484"/>
<dbReference type="GO" id="GO:0030246">
    <property type="term" value="F:carbohydrate binding"/>
    <property type="evidence" value="ECO:0007669"/>
    <property type="project" value="UniProtKB-UniRule"/>
</dbReference>
<name>A0A8S1H484_9PELO</name>
<accession>A0A8S1H484</accession>
<dbReference type="InterPro" id="IPR013320">
    <property type="entry name" value="ConA-like_dom_sf"/>
</dbReference>
<evidence type="ECO:0000259" key="4">
    <source>
        <dbReference type="PROSITE" id="PS51304"/>
    </source>
</evidence>
<organism evidence="5 6">
    <name type="scientific">Caenorhabditis auriculariae</name>
    <dbReference type="NCBI Taxonomy" id="2777116"/>
    <lineage>
        <taxon>Eukaryota</taxon>
        <taxon>Metazoa</taxon>
        <taxon>Ecdysozoa</taxon>
        <taxon>Nematoda</taxon>
        <taxon>Chromadorea</taxon>
        <taxon>Rhabditida</taxon>
        <taxon>Rhabditina</taxon>
        <taxon>Rhabditomorpha</taxon>
        <taxon>Rhabditoidea</taxon>
        <taxon>Rhabditidae</taxon>
        <taxon>Peloderinae</taxon>
        <taxon>Caenorhabditis</taxon>
    </lineage>
</organism>
<dbReference type="Proteomes" id="UP000835052">
    <property type="component" value="Unassembled WGS sequence"/>
</dbReference>